<dbReference type="SUPFAM" id="SSF53335">
    <property type="entry name" value="S-adenosyl-L-methionine-dependent methyltransferases"/>
    <property type="match status" value="1"/>
</dbReference>
<evidence type="ECO:0000313" key="1">
    <source>
        <dbReference type="EMBL" id="CAE0404906.1"/>
    </source>
</evidence>
<dbReference type="InterPro" id="IPR029063">
    <property type="entry name" value="SAM-dependent_MTases_sf"/>
</dbReference>
<dbReference type="InterPro" id="IPR019410">
    <property type="entry name" value="Methyltransf_16"/>
</dbReference>
<protein>
    <recommendedName>
        <fullName evidence="2">Calmodulin-lysine N-methyltransferase</fullName>
    </recommendedName>
</protein>
<proteinExistence type="predicted"/>
<sequence>MDLERQLATLQRDTSSPRAIALTRQRLLLEDDGLGLAVVVCRVLQESIDAFLEALAWHRRSDESLLNKDVRTKYLRDCLQIHLNCTRLDSCLSLELGAQGTHGQLRRIIRWDVDNEAMSEEDSDVVMELQDVACEISALYSNFPMKTSPFTPEALVERLPLTFVIRPDAVADTKNNKNDENAMVDKEVVLIHQVATRQSAQEDVGFVMWPSAVVLSRWLVSNPSILSKACRILEIGAGCGLVGLLAARVVQKQRCMQTRATSICTNDAIPCDLLLSDFNRTVLDNLERNIALNEVEDICHTVGLDFYQQTGTSQNGWKDMEGHAQAPVDVILAADMICQPSDALYAANTIHDALKPGGQAYVVCADSAHRFGVDHFARECNRVGLQLKSCSVAEQYPSLVQGDDMHKTAGFVDGMNLTMFFIEKLNQ</sequence>
<evidence type="ECO:0008006" key="2">
    <source>
        <dbReference type="Google" id="ProtNLM"/>
    </source>
</evidence>
<dbReference type="EMBL" id="HBIM01003467">
    <property type="protein sequence ID" value="CAE0404906.1"/>
    <property type="molecule type" value="Transcribed_RNA"/>
</dbReference>
<dbReference type="AlphaFoldDB" id="A0A7S3KYL4"/>
<dbReference type="PANTHER" id="PTHR14614:SF130">
    <property type="entry name" value="PROTEIN-LYSINE N-METHYLTRANSFERASE EEF2KMT"/>
    <property type="match status" value="1"/>
</dbReference>
<name>A0A7S3KYL4_9STRA</name>
<dbReference type="Gene3D" id="3.40.50.150">
    <property type="entry name" value="Vaccinia Virus protein VP39"/>
    <property type="match status" value="1"/>
</dbReference>
<gene>
    <name evidence="1" type="ORF">ACOF00016_LOCUS2993</name>
</gene>
<dbReference type="PANTHER" id="PTHR14614">
    <property type="entry name" value="HEPATOCELLULAR CARCINOMA-ASSOCIATED ANTIGEN"/>
    <property type="match status" value="1"/>
</dbReference>
<organism evidence="1">
    <name type="scientific">Amphora coffeiformis</name>
    <dbReference type="NCBI Taxonomy" id="265554"/>
    <lineage>
        <taxon>Eukaryota</taxon>
        <taxon>Sar</taxon>
        <taxon>Stramenopiles</taxon>
        <taxon>Ochrophyta</taxon>
        <taxon>Bacillariophyta</taxon>
        <taxon>Bacillariophyceae</taxon>
        <taxon>Bacillariophycidae</taxon>
        <taxon>Thalassiophysales</taxon>
        <taxon>Catenulaceae</taxon>
        <taxon>Amphora</taxon>
    </lineage>
</organism>
<accession>A0A7S3KYL4</accession>
<dbReference type="Pfam" id="PF10294">
    <property type="entry name" value="Methyltransf_16"/>
    <property type="match status" value="1"/>
</dbReference>
<reference evidence="1" key="1">
    <citation type="submission" date="2021-01" db="EMBL/GenBank/DDBJ databases">
        <authorList>
            <person name="Corre E."/>
            <person name="Pelletier E."/>
            <person name="Niang G."/>
            <person name="Scheremetjew M."/>
            <person name="Finn R."/>
            <person name="Kale V."/>
            <person name="Holt S."/>
            <person name="Cochrane G."/>
            <person name="Meng A."/>
            <person name="Brown T."/>
            <person name="Cohen L."/>
        </authorList>
    </citation>
    <scope>NUCLEOTIDE SEQUENCE</scope>
    <source>
        <strain evidence="1">CCMP127</strain>
    </source>
</reference>